<feature type="compositionally biased region" description="Pro residues" evidence="1">
    <location>
        <begin position="141"/>
        <end position="155"/>
    </location>
</feature>
<dbReference type="STRING" id="1907.SGLAU_15720"/>
<dbReference type="InterPro" id="IPR027417">
    <property type="entry name" value="P-loop_NTPase"/>
</dbReference>
<dbReference type="NCBIfam" id="NF040586">
    <property type="entry name" value="FxSxx_TPR"/>
    <property type="match status" value="1"/>
</dbReference>
<dbReference type="Pfam" id="PF00931">
    <property type="entry name" value="NB-ARC"/>
    <property type="match status" value="1"/>
</dbReference>
<dbReference type="PRINTS" id="PR00364">
    <property type="entry name" value="DISEASERSIST"/>
</dbReference>
<organism evidence="3 4">
    <name type="scientific">Streptomyces glaucescens</name>
    <dbReference type="NCBI Taxonomy" id="1907"/>
    <lineage>
        <taxon>Bacteria</taxon>
        <taxon>Bacillati</taxon>
        <taxon>Actinomycetota</taxon>
        <taxon>Actinomycetes</taxon>
        <taxon>Kitasatosporales</taxon>
        <taxon>Streptomycetaceae</taxon>
        <taxon>Streptomyces</taxon>
    </lineage>
</organism>
<dbReference type="InterPro" id="IPR002182">
    <property type="entry name" value="NB-ARC"/>
</dbReference>
<dbReference type="GO" id="GO:0043531">
    <property type="term" value="F:ADP binding"/>
    <property type="evidence" value="ECO:0007669"/>
    <property type="project" value="InterPro"/>
</dbReference>
<feature type="domain" description="TIR" evidence="2">
    <location>
        <begin position="4"/>
        <end position="136"/>
    </location>
</feature>
<reference evidence="4" key="1">
    <citation type="journal article" date="2015" name="J. Biotechnol.">
        <title>Complete genome sequence of the actinobacterium Streptomyces glaucescens GLA.O (DSM 40922) consisting of a linear chromosome and one linear plasmid.</title>
        <authorList>
            <person name="Ortseifen V."/>
            <person name="Winkler A."/>
            <person name="Albersmeier A."/>
            <person name="Wendler S."/>
            <person name="Puhler A."/>
            <person name="Kalinowski J."/>
            <person name="Ruckert C."/>
        </authorList>
    </citation>
    <scope>NUCLEOTIDE SEQUENCE [LARGE SCALE GENOMIC DNA]</scope>
    <source>
        <strain evidence="4">DSM 40922 / GLA O</strain>
    </source>
</reference>
<evidence type="ECO:0000259" key="2">
    <source>
        <dbReference type="PROSITE" id="PS50104"/>
    </source>
</evidence>
<protein>
    <submittedName>
        <fullName evidence="3">ATP/GTP binding protein</fullName>
    </submittedName>
</protein>
<dbReference type="Gene3D" id="3.40.50.10140">
    <property type="entry name" value="Toll/interleukin-1 receptor homology (TIR) domain"/>
    <property type="match status" value="1"/>
</dbReference>
<dbReference type="RefSeq" id="WP_043502021.1">
    <property type="nucleotide sequence ID" value="NZ_CP009438.1"/>
</dbReference>
<dbReference type="InterPro" id="IPR000157">
    <property type="entry name" value="TIR_dom"/>
</dbReference>
<dbReference type="Gene3D" id="1.25.40.10">
    <property type="entry name" value="Tetratricopeptide repeat domain"/>
    <property type="match status" value="2"/>
</dbReference>
<accession>A0A089XB33</accession>
<dbReference type="eggNOG" id="COG2909">
    <property type="taxonomic scope" value="Bacteria"/>
</dbReference>
<dbReference type="Pfam" id="PF13424">
    <property type="entry name" value="TPR_12"/>
    <property type="match status" value="3"/>
</dbReference>
<dbReference type="OrthoDB" id="127785at2"/>
<gene>
    <name evidence="3" type="ORF">SGLAU_15720</name>
</gene>
<dbReference type="GO" id="GO:0007165">
    <property type="term" value="P:signal transduction"/>
    <property type="evidence" value="ECO:0007669"/>
    <property type="project" value="InterPro"/>
</dbReference>
<evidence type="ECO:0000313" key="3">
    <source>
        <dbReference type="EMBL" id="AIR99126.1"/>
    </source>
</evidence>
<dbReference type="KEGG" id="sgu:SGLAU_15720"/>
<dbReference type="EMBL" id="CP009438">
    <property type="protein sequence ID" value="AIR99126.1"/>
    <property type="molecule type" value="Genomic_DNA"/>
</dbReference>
<feature type="region of interest" description="Disordered" evidence="1">
    <location>
        <begin position="132"/>
        <end position="155"/>
    </location>
</feature>
<dbReference type="SUPFAM" id="SSF52540">
    <property type="entry name" value="P-loop containing nucleoside triphosphate hydrolases"/>
    <property type="match status" value="1"/>
</dbReference>
<evidence type="ECO:0000256" key="1">
    <source>
        <dbReference type="SAM" id="MobiDB-lite"/>
    </source>
</evidence>
<dbReference type="SUPFAM" id="SSF52200">
    <property type="entry name" value="Toll/Interleukin receptor TIR domain"/>
    <property type="match status" value="1"/>
</dbReference>
<dbReference type="SUPFAM" id="SSF48452">
    <property type="entry name" value="TPR-like"/>
    <property type="match status" value="2"/>
</dbReference>
<dbReference type="PANTHER" id="PTHR46082:SF6">
    <property type="entry name" value="AAA+ ATPASE DOMAIN-CONTAINING PROTEIN-RELATED"/>
    <property type="match status" value="1"/>
</dbReference>
<sequence length="925" mass="102495">MPDESELIFVSHAERDDQWAQWAAWHLEQAGYRVELGLWHWRAGDDFVTRMNEALEQASAVVAVLSPHYFEPGRYTEEQWRAAVARGGRFIPVVVEPLKPGQLPAFLSSRIQVDLHELPGEAEAVKALTEAVRGRGRPEHPPAYPPAAAPGPQPRFPATASAAAVVWEVRRRRNPHFTGRDEVIGELRGKLLAERHAAVQALHGTGGIGKTQVALEYVYRFREHYDIVWWIDAEQADQIPVHYAELAARVGVAKPDAGVEFNARYALDELRSRERWLIVLDNAEEPERLETWLPDGPGHVLITSRNPGWKQIVPGLPLGVFSRAESLDHLRGHLPTLATEDAEALAEALGDLPLALAQAAGALGDGMPPDRYLEVLRTDTAQLLDHDKAHDYRSTLTATVTIAMDRLEADHPGATAVLRLAALLGPEPIPTAWLVAARDRLATVPGDTGDFRWPRPALQPLARYGLAVVSPDAFQVHRLTQAVVREGLDPDRRDALWDDVVSLLTAADPGDSELPESWPRWSALAPHLTAGMTVLCRRAAIRPLLLSAARYLVRSAQWRAARDFAAGLHASWSGHLGENHVDTLHAASMETWAMEGLGHDPDMLPRVRDILERRRATLGEDHPDTLDSTYDLATALHGIGRYAEALALHQDVGERRARVLGEDAPDTLRSVQSMARALTVLGRFDEGLRVTFDALGRYRATLGEEHPDTLRSLRDAAASLSYVGRYKDAYRTAHEAYERIRAVMGDNHPETLSAAHGLTMAMTALERHTDAQDLIMDTLRRLRRDYGESHPNALELTTSLGLVLARCGRPEDAHELLTDTMEQHLRVYGPDHPGALQCALGIGLTLHGTGRNAEAERYLRDLRRRVHRVLGGENVIADNTTRALAIALAAQGKHREAHKLIAYVQRRAPLKLPVQRRSATRKGRR</sequence>
<dbReference type="AlphaFoldDB" id="A0A089XB33"/>
<dbReference type="Proteomes" id="UP000029482">
    <property type="component" value="Chromosome"/>
</dbReference>
<evidence type="ECO:0000313" key="4">
    <source>
        <dbReference type="Proteomes" id="UP000029482"/>
    </source>
</evidence>
<dbReference type="Pfam" id="PF13676">
    <property type="entry name" value="TIR_2"/>
    <property type="match status" value="1"/>
</dbReference>
<dbReference type="InterPro" id="IPR053137">
    <property type="entry name" value="NLR-like"/>
</dbReference>
<dbReference type="SMART" id="SM00255">
    <property type="entry name" value="TIR"/>
    <property type="match status" value="1"/>
</dbReference>
<keyword evidence="4" id="KW-1185">Reference proteome</keyword>
<dbReference type="InterPro" id="IPR011990">
    <property type="entry name" value="TPR-like_helical_dom_sf"/>
</dbReference>
<dbReference type="Gene3D" id="3.40.50.300">
    <property type="entry name" value="P-loop containing nucleotide triphosphate hydrolases"/>
    <property type="match status" value="1"/>
</dbReference>
<proteinExistence type="predicted"/>
<dbReference type="PANTHER" id="PTHR46082">
    <property type="entry name" value="ATP/GTP-BINDING PROTEIN-RELATED"/>
    <property type="match status" value="1"/>
</dbReference>
<name>A0A089XB33_STRGA</name>
<dbReference type="HOGENOM" id="CLU_000288_125_8_11"/>
<dbReference type="InterPro" id="IPR035897">
    <property type="entry name" value="Toll_tir_struct_dom_sf"/>
</dbReference>
<dbReference type="PROSITE" id="PS50104">
    <property type="entry name" value="TIR"/>
    <property type="match status" value="1"/>
</dbReference>